<dbReference type="InterPro" id="IPR025536">
    <property type="entry name" value="DUF4422"/>
</dbReference>
<accession>A0A481WX76</accession>
<feature type="domain" description="DUF4422" evidence="1">
    <location>
        <begin position="5"/>
        <end position="219"/>
    </location>
</feature>
<organism evidence="2">
    <name type="scientific">Acinetobacter baumannii</name>
    <dbReference type="NCBI Taxonomy" id="470"/>
    <lineage>
        <taxon>Bacteria</taxon>
        <taxon>Pseudomonadati</taxon>
        <taxon>Pseudomonadota</taxon>
        <taxon>Gammaproteobacteria</taxon>
        <taxon>Moraxellales</taxon>
        <taxon>Moraxellaceae</taxon>
        <taxon>Acinetobacter</taxon>
        <taxon>Acinetobacter calcoaceticus/baumannii complex</taxon>
    </lineage>
</organism>
<evidence type="ECO:0000313" key="2">
    <source>
        <dbReference type="EMBL" id="QBK17817.1"/>
    </source>
</evidence>
<sequence length="232" mass="27560">MKTEIYVATHKAYTFPDIPEYIPIHVGKALTDLDLNIQGDDTGENISNLNKSFCELTALYWMWKNSDADIIGLAHYRRYFTKNKKIISNDEIVNILNQGYDVIVSKPVILRKRKVFLQNVKTHFASNHYEKDWDIIKTIILENEPRYFLAFEEVEKKYRISLYNMFVCRKDILDQYCSWLFKILFLYKDSVDIGNYDAYQYRLIGFVAERLFNVYMVHNKLNLYPIATLKTD</sequence>
<proteinExistence type="predicted"/>
<protein>
    <submittedName>
        <fullName evidence="2">Gtr187</fullName>
    </submittedName>
</protein>
<gene>
    <name evidence="2" type="primary">gtr187</name>
</gene>
<name>A0A481WX76_ACIBA</name>
<dbReference type="Pfam" id="PF14393">
    <property type="entry name" value="DUF4422"/>
    <property type="match status" value="1"/>
</dbReference>
<dbReference type="AlphaFoldDB" id="A0A481WX76"/>
<dbReference type="RefSeq" id="WP_228130961.1">
    <property type="nucleotide sequence ID" value="NZ_CM125920.1"/>
</dbReference>
<reference evidence="2" key="1">
    <citation type="journal article" date="2019" name="Microb. Genom.">
        <title>Genomic epidemiology of severe community-onset Acinetobacter baumannii infection.</title>
        <authorList>
            <person name="Meumann E.M."/>
            <person name="Anstey N.M."/>
            <person name="Currie B.J."/>
            <person name="Piera K.A."/>
            <person name="Kenyon J.J."/>
            <person name="Hall R.M."/>
            <person name="Davis J.S."/>
            <person name="Sarovich D.S."/>
        </authorList>
    </citation>
    <scope>NUCLEOTIDE SEQUENCE</scope>
    <source>
        <strain evidence="2">MSHR_89</strain>
    </source>
</reference>
<evidence type="ECO:0000259" key="1">
    <source>
        <dbReference type="Pfam" id="PF14393"/>
    </source>
</evidence>
<dbReference type="EMBL" id="MK388214">
    <property type="protein sequence ID" value="QBK17817.1"/>
    <property type="molecule type" value="Genomic_DNA"/>
</dbReference>